<protein>
    <recommendedName>
        <fullName evidence="3">DUF4283 domain-containing protein</fullName>
    </recommendedName>
</protein>
<evidence type="ECO:0000313" key="2">
    <source>
        <dbReference type="EMBL" id="PVH47625.1"/>
    </source>
</evidence>
<name>A0A2T8JCJ7_9POAL</name>
<sequence>MAWQFLWICWWQAGVPVPVVKRSEPEFFLAIRFRDAKQMRFGLGHSGCKELDSQQVSSMKSI</sequence>
<keyword evidence="1" id="KW-0732">Signal</keyword>
<dbReference type="EMBL" id="CM008049">
    <property type="protein sequence ID" value="PVH47625.1"/>
    <property type="molecule type" value="Genomic_DNA"/>
</dbReference>
<dbReference type="Proteomes" id="UP000243499">
    <property type="component" value="Chromosome 4"/>
</dbReference>
<gene>
    <name evidence="2" type="ORF">PAHAL_4G104100</name>
</gene>
<feature type="chain" id="PRO_5015674737" description="DUF4283 domain-containing protein" evidence="1">
    <location>
        <begin position="17"/>
        <end position="62"/>
    </location>
</feature>
<accession>A0A2T8JCJ7</accession>
<dbReference type="Gramene" id="PVH47625">
    <property type="protein sequence ID" value="PVH47625"/>
    <property type="gene ID" value="PAHAL_4G104100"/>
</dbReference>
<evidence type="ECO:0000256" key="1">
    <source>
        <dbReference type="SAM" id="SignalP"/>
    </source>
</evidence>
<feature type="signal peptide" evidence="1">
    <location>
        <begin position="1"/>
        <end position="16"/>
    </location>
</feature>
<dbReference type="AlphaFoldDB" id="A0A2T8JCJ7"/>
<evidence type="ECO:0008006" key="3">
    <source>
        <dbReference type="Google" id="ProtNLM"/>
    </source>
</evidence>
<reference evidence="2" key="1">
    <citation type="submission" date="2018-04" db="EMBL/GenBank/DDBJ databases">
        <title>WGS assembly of Panicum hallii.</title>
        <authorList>
            <person name="Lovell J."/>
            <person name="Jenkins J."/>
            <person name="Lowry D."/>
            <person name="Mamidi S."/>
            <person name="Sreedasyam A."/>
            <person name="Weng X."/>
            <person name="Barry K."/>
            <person name="Bonette J."/>
            <person name="Campitelli B."/>
            <person name="Daum C."/>
            <person name="Gordon S."/>
            <person name="Gould B."/>
            <person name="Lipzen A."/>
            <person name="Macqueen A."/>
            <person name="Palacio-Mejia J."/>
            <person name="Plott C."/>
            <person name="Shakirov E."/>
            <person name="Shu S."/>
            <person name="Yoshinaga Y."/>
            <person name="Zane M."/>
            <person name="Rokhsar D."/>
            <person name="Grimwood J."/>
            <person name="Schmutz J."/>
            <person name="Juenger T."/>
        </authorList>
    </citation>
    <scope>NUCLEOTIDE SEQUENCE [LARGE SCALE GENOMIC DNA]</scope>
    <source>
        <strain evidence="2">FIL2</strain>
    </source>
</reference>
<organism evidence="2">
    <name type="scientific">Panicum hallii</name>
    <dbReference type="NCBI Taxonomy" id="206008"/>
    <lineage>
        <taxon>Eukaryota</taxon>
        <taxon>Viridiplantae</taxon>
        <taxon>Streptophyta</taxon>
        <taxon>Embryophyta</taxon>
        <taxon>Tracheophyta</taxon>
        <taxon>Spermatophyta</taxon>
        <taxon>Magnoliopsida</taxon>
        <taxon>Liliopsida</taxon>
        <taxon>Poales</taxon>
        <taxon>Poaceae</taxon>
        <taxon>PACMAD clade</taxon>
        <taxon>Panicoideae</taxon>
        <taxon>Panicodae</taxon>
        <taxon>Paniceae</taxon>
        <taxon>Panicinae</taxon>
        <taxon>Panicum</taxon>
        <taxon>Panicum sect. Panicum</taxon>
    </lineage>
</organism>
<proteinExistence type="predicted"/>